<comment type="caution">
    <text evidence="2">The sequence shown here is derived from an EMBL/GenBank/DDBJ whole genome shotgun (WGS) entry which is preliminary data.</text>
</comment>
<feature type="compositionally biased region" description="Basic and acidic residues" evidence="1">
    <location>
        <begin position="8"/>
        <end position="23"/>
    </location>
</feature>
<evidence type="ECO:0000256" key="1">
    <source>
        <dbReference type="SAM" id="MobiDB-lite"/>
    </source>
</evidence>
<feature type="region of interest" description="Disordered" evidence="1">
    <location>
        <begin position="1"/>
        <end position="23"/>
    </location>
</feature>
<reference evidence="2 3" key="1">
    <citation type="submission" date="2013-01" db="EMBL/GenBank/DDBJ databases">
        <authorList>
            <person name="Bench S."/>
        </authorList>
    </citation>
    <scope>NUCLEOTIDE SEQUENCE [LARGE SCALE GENOMIC DNA]</scope>
    <source>
        <strain evidence="2 3">WH 0005</strain>
    </source>
</reference>
<sequence length="37" mass="4491">MKFGVTFRDSRNTKMKSRKLEKTSKNPHIFFQITQLF</sequence>
<evidence type="ECO:0000313" key="2">
    <source>
        <dbReference type="EMBL" id="CCQ59091.1"/>
    </source>
</evidence>
<protein>
    <submittedName>
        <fullName evidence="2">Uncharacterized protein</fullName>
    </submittedName>
</protein>
<proteinExistence type="predicted"/>
<evidence type="ECO:0000313" key="3">
    <source>
        <dbReference type="Proteomes" id="UP000017981"/>
    </source>
</evidence>
<organism evidence="2 3">
    <name type="scientific">Crocosphaera watsonii WH 0005</name>
    <dbReference type="NCBI Taxonomy" id="423472"/>
    <lineage>
        <taxon>Bacteria</taxon>
        <taxon>Bacillati</taxon>
        <taxon>Cyanobacteriota</taxon>
        <taxon>Cyanophyceae</taxon>
        <taxon>Oscillatoriophycideae</taxon>
        <taxon>Chroococcales</taxon>
        <taxon>Aphanothecaceae</taxon>
        <taxon>Crocosphaera</taxon>
    </lineage>
</organism>
<reference evidence="2 3" key="2">
    <citation type="submission" date="2013-09" db="EMBL/GenBank/DDBJ databases">
        <title>Whole genome comparison of six Crocosphaera watsonii strains with differing phenotypes.</title>
        <authorList>
            <person name="Bench S.R."/>
            <person name="Heller P."/>
            <person name="Frank I."/>
            <person name="Arciniega M."/>
            <person name="Shilova I.N."/>
            <person name="Zehr J.P."/>
        </authorList>
    </citation>
    <scope>NUCLEOTIDE SEQUENCE [LARGE SCALE GENOMIC DNA]</scope>
    <source>
        <strain evidence="2 3">WH 0005</strain>
    </source>
</reference>
<gene>
    <name evidence="2" type="ORF">CWATWH0005_28</name>
</gene>
<name>T2IZL7_CROWT</name>
<accession>T2IZL7</accession>
<dbReference type="AlphaFoldDB" id="T2IZL7"/>
<dbReference type="Proteomes" id="UP000017981">
    <property type="component" value="Unassembled WGS sequence"/>
</dbReference>
<dbReference type="EMBL" id="CAQL01001165">
    <property type="protein sequence ID" value="CCQ59091.1"/>
    <property type="molecule type" value="Genomic_DNA"/>
</dbReference>